<accession>A0A835SQH7</accession>
<evidence type="ECO:0000256" key="2">
    <source>
        <dbReference type="SAM" id="SignalP"/>
    </source>
</evidence>
<dbReference type="InterPro" id="IPR037050">
    <property type="entry name" value="DUF1254_sf"/>
</dbReference>
<dbReference type="PANTHER" id="PTHR36509:SF2">
    <property type="entry name" value="BLL3101 PROTEIN"/>
    <property type="match status" value="1"/>
</dbReference>
<keyword evidence="2" id="KW-0732">Signal</keyword>
<organism evidence="5 6">
    <name type="scientific">Chlamydomonas incerta</name>
    <dbReference type="NCBI Taxonomy" id="51695"/>
    <lineage>
        <taxon>Eukaryota</taxon>
        <taxon>Viridiplantae</taxon>
        <taxon>Chlorophyta</taxon>
        <taxon>core chlorophytes</taxon>
        <taxon>Chlorophyceae</taxon>
        <taxon>CS clade</taxon>
        <taxon>Chlamydomonadales</taxon>
        <taxon>Chlamydomonadaceae</taxon>
        <taxon>Chlamydomonas</taxon>
    </lineage>
</organism>
<evidence type="ECO:0000313" key="5">
    <source>
        <dbReference type="EMBL" id="KAG2424131.1"/>
    </source>
</evidence>
<dbReference type="InterPro" id="IPR037049">
    <property type="entry name" value="DUF1214_C_sf"/>
</dbReference>
<keyword evidence="6" id="KW-1185">Reference proteome</keyword>
<reference evidence="5" key="1">
    <citation type="journal article" date="2020" name="bioRxiv">
        <title>Comparative genomics of Chlamydomonas.</title>
        <authorList>
            <person name="Craig R.J."/>
            <person name="Hasan A.R."/>
            <person name="Ness R.W."/>
            <person name="Keightley P.D."/>
        </authorList>
    </citation>
    <scope>NUCLEOTIDE SEQUENCE</scope>
    <source>
        <strain evidence="5">SAG 7.73</strain>
    </source>
</reference>
<dbReference type="InterPro" id="IPR010621">
    <property type="entry name" value="DUF1214"/>
</dbReference>
<comment type="caution">
    <text evidence="5">The sequence shown here is derived from an EMBL/GenBank/DDBJ whole genome shotgun (WGS) entry which is preliminary data.</text>
</comment>
<evidence type="ECO:0000259" key="4">
    <source>
        <dbReference type="Pfam" id="PF06863"/>
    </source>
</evidence>
<feature type="compositionally biased region" description="Pro residues" evidence="1">
    <location>
        <begin position="545"/>
        <end position="565"/>
    </location>
</feature>
<evidence type="ECO:0000259" key="3">
    <source>
        <dbReference type="Pfam" id="PF06742"/>
    </source>
</evidence>
<feature type="chain" id="PRO_5032276644" description="DUF1254 domain-containing protein" evidence="2">
    <location>
        <begin position="22"/>
        <end position="573"/>
    </location>
</feature>
<dbReference type="PANTHER" id="PTHR36509">
    <property type="entry name" value="BLL3101 PROTEIN"/>
    <property type="match status" value="1"/>
</dbReference>
<feature type="domain" description="DUF1214" evidence="3">
    <location>
        <begin position="408"/>
        <end position="520"/>
    </location>
</feature>
<dbReference type="Pfam" id="PF06863">
    <property type="entry name" value="DUF1254"/>
    <property type="match status" value="1"/>
</dbReference>
<feature type="region of interest" description="Disordered" evidence="1">
    <location>
        <begin position="474"/>
        <end position="500"/>
    </location>
</feature>
<protein>
    <recommendedName>
        <fullName evidence="7">DUF1254 domain-containing protein</fullName>
    </recommendedName>
</protein>
<dbReference type="OrthoDB" id="536103at2759"/>
<feature type="signal peptide" evidence="2">
    <location>
        <begin position="1"/>
        <end position="21"/>
    </location>
</feature>
<feature type="domain" description="DUF1254" evidence="4">
    <location>
        <begin position="115"/>
        <end position="266"/>
    </location>
</feature>
<dbReference type="InterPro" id="IPR010679">
    <property type="entry name" value="DUF1254"/>
</dbReference>
<dbReference type="Proteomes" id="UP000650467">
    <property type="component" value="Unassembled WGS sequence"/>
</dbReference>
<dbReference type="Gene3D" id="2.60.120.600">
    <property type="entry name" value="Domain of unknown function DUF1214, C-terminal domain"/>
    <property type="match status" value="1"/>
</dbReference>
<name>A0A835SQH7_CHLIN</name>
<evidence type="ECO:0000256" key="1">
    <source>
        <dbReference type="SAM" id="MobiDB-lite"/>
    </source>
</evidence>
<dbReference type="Gene3D" id="2.60.40.1610">
    <property type="entry name" value="Domain of unknown function DUF1254"/>
    <property type="match status" value="1"/>
</dbReference>
<evidence type="ECO:0008006" key="7">
    <source>
        <dbReference type="Google" id="ProtNLM"/>
    </source>
</evidence>
<dbReference type="EMBL" id="JAEHOC010000069">
    <property type="protein sequence ID" value="KAG2424131.1"/>
    <property type="molecule type" value="Genomic_DNA"/>
</dbReference>
<dbReference type="SUPFAM" id="SSF160935">
    <property type="entry name" value="VPA0735-like"/>
    <property type="match status" value="1"/>
</dbReference>
<proteinExistence type="predicted"/>
<dbReference type="AlphaFoldDB" id="A0A835SQH7"/>
<dbReference type="Pfam" id="PF06742">
    <property type="entry name" value="DUF1214"/>
    <property type="match status" value="1"/>
</dbReference>
<sequence>MWRAALVIVSAALCLSPLASAYVQFPIGPAGLINYEQAGRSLAAATSLSNGLKSLLGRAADEGGAGLLGVNITSDWGHDAYKSRLLADAVESFIYLYSPAIVVASGRNWPLGPDFTHSQTLASPAGRGTAPNWDTVYSVSRAELSLGAFELRWPAFKDRFYSVVIYDAYQNVIVSLGSGQHVTDGGSILLLGPTTAREAAAAYRLQQLAAGPRTVTGGAPYSEVVEFPTDIALVLLRVGLKNQTTPPDADDLAAVKAFQAGTSLKPYRFTPPANASTLFARAPGGVPALQQLSVDPAAWYGWATNAVQQYPAPPTTLSEPIAGKLRRFGLLEPGFNYSALPAEQQAALALAVRVGNRLLDAGTLYGFEYEWASGWQVTTRGWGVYGHDYFTNAVVAKSFIIPNTGVDAVYGVAYFDSNRTPLDGSNNNTYTWTIPAGKLPYDTSLGWWSFIVYDGNATLVENPLQRYGVGDRTKGLRSAPNGDLTLTLSADPPANATEAPNWVPTPRGAFFTVLRLYSPTRDFIDGKVALQPLVKKPKVVAAAPSPSPSPAPKPSPAPGGAPAPKPGSRRHRM</sequence>
<feature type="region of interest" description="Disordered" evidence="1">
    <location>
        <begin position="538"/>
        <end position="573"/>
    </location>
</feature>
<evidence type="ECO:0000313" key="6">
    <source>
        <dbReference type="Proteomes" id="UP000650467"/>
    </source>
</evidence>
<gene>
    <name evidence="5" type="ORF">HXX76_014805</name>
</gene>